<dbReference type="EMBL" id="CP130946">
    <property type="protein sequence ID" value="XRP72002.1"/>
    <property type="molecule type" value="Genomic_DNA"/>
</dbReference>
<gene>
    <name evidence="1" type="ORF">HF292_009295</name>
</gene>
<sequence length="49" mass="4873">MVHKIHIIGFIMRTAGLLVIFGSLAGCAAVSDTASATGDMVSAGASLIP</sequence>
<evidence type="ECO:0000313" key="1">
    <source>
        <dbReference type="EMBL" id="XRP72002.1"/>
    </source>
</evidence>
<reference evidence="1 2" key="1">
    <citation type="journal article" date="2021" name="ISME J.">
        <title>Genomic evolution of the class Acidithiobacillia: deep-branching Proteobacteria living in extreme acidic conditions.</title>
        <authorList>
            <person name="Moya-Beltran A."/>
            <person name="Beard S."/>
            <person name="Rojas-Villalobos C."/>
            <person name="Issotta F."/>
            <person name="Gallardo Y."/>
            <person name="Ulloa R."/>
            <person name="Giaveno A."/>
            <person name="Degli Esposti M."/>
            <person name="Johnson D.B."/>
            <person name="Quatrini R."/>
        </authorList>
    </citation>
    <scope>NUCLEOTIDE SEQUENCE [LARGE SCALE GENOMIC DNA]</scope>
    <source>
        <strain evidence="1 2">CF3</strain>
    </source>
</reference>
<protein>
    <submittedName>
        <fullName evidence="1">Uncharacterized protein</fullName>
    </submittedName>
</protein>
<proteinExistence type="predicted"/>
<organism evidence="1 2">
    <name type="scientific">Acidithiobacillus ferruginosus</name>
    <dbReference type="NCBI Taxonomy" id="3063951"/>
    <lineage>
        <taxon>Bacteria</taxon>
        <taxon>Pseudomonadati</taxon>
        <taxon>Pseudomonadota</taxon>
        <taxon>Acidithiobacillia</taxon>
        <taxon>Acidithiobacillales</taxon>
        <taxon>Acidithiobacillaceae</taxon>
        <taxon>Acidithiobacillus</taxon>
    </lineage>
</organism>
<dbReference type="Proteomes" id="UP001196097">
    <property type="component" value="Chromosome"/>
</dbReference>
<name>A0ACD5IE44_9PROT</name>
<accession>A0ACD5IE44</accession>
<keyword evidence="2" id="KW-1185">Reference proteome</keyword>
<evidence type="ECO:0000313" key="2">
    <source>
        <dbReference type="Proteomes" id="UP001196097"/>
    </source>
</evidence>